<accession>A0A6H9RV55</accession>
<keyword evidence="1" id="KW-1133">Transmembrane helix</keyword>
<keyword evidence="1" id="KW-0812">Transmembrane</keyword>
<dbReference type="RefSeq" id="WP_092267198.1">
    <property type="nucleotide sequence ID" value="NZ_LT629709.1"/>
</dbReference>
<dbReference type="AlphaFoldDB" id="A0A6H9RV55"/>
<organism evidence="2 3">
    <name type="scientific">Pseudomonas reinekei</name>
    <dbReference type="NCBI Taxonomy" id="395598"/>
    <lineage>
        <taxon>Bacteria</taxon>
        <taxon>Pseudomonadati</taxon>
        <taxon>Pseudomonadota</taxon>
        <taxon>Gammaproteobacteria</taxon>
        <taxon>Pseudomonadales</taxon>
        <taxon>Pseudomonadaceae</taxon>
        <taxon>Pseudomonas</taxon>
    </lineage>
</organism>
<evidence type="ECO:0000313" key="3">
    <source>
        <dbReference type="Proteomes" id="UP000460142"/>
    </source>
</evidence>
<name>A0A6H9RV55_PSERE</name>
<sequence length="121" mass="13927">MNNVVLAIVVISIFFLGVVSTFWIILSSYRFTELLESYLDKSKFVASNRKVLFHAGLVGLLIRNCAMALMFLIPRICEKRGLIEKDELLNLPIHLKRKLLVPWMISGFTLFAASIYRFFVL</sequence>
<feature type="transmembrane region" description="Helical" evidence="1">
    <location>
        <begin position="7"/>
        <end position="31"/>
    </location>
</feature>
<gene>
    <name evidence="2" type="ORF">F7R15_18490</name>
</gene>
<evidence type="ECO:0000256" key="1">
    <source>
        <dbReference type="SAM" id="Phobius"/>
    </source>
</evidence>
<proteinExistence type="predicted"/>
<comment type="caution">
    <text evidence="2">The sequence shown here is derived from an EMBL/GenBank/DDBJ whole genome shotgun (WGS) entry which is preliminary data.</text>
</comment>
<evidence type="ECO:0000313" key="2">
    <source>
        <dbReference type="EMBL" id="KAB0484016.1"/>
    </source>
</evidence>
<keyword evidence="1" id="KW-0472">Membrane</keyword>
<dbReference type="EMBL" id="VZPS01000012">
    <property type="protein sequence ID" value="KAB0484016.1"/>
    <property type="molecule type" value="Genomic_DNA"/>
</dbReference>
<feature type="transmembrane region" description="Helical" evidence="1">
    <location>
        <begin position="51"/>
        <end position="73"/>
    </location>
</feature>
<dbReference type="Proteomes" id="UP000460142">
    <property type="component" value="Unassembled WGS sequence"/>
</dbReference>
<feature type="transmembrane region" description="Helical" evidence="1">
    <location>
        <begin position="99"/>
        <end position="119"/>
    </location>
</feature>
<dbReference type="OrthoDB" id="7030109at2"/>
<protein>
    <submittedName>
        <fullName evidence="2">Uncharacterized protein</fullName>
    </submittedName>
</protein>
<reference evidence="2 3" key="1">
    <citation type="submission" date="2019-09" db="EMBL/GenBank/DDBJ databases">
        <title>Draft genome sequences of 48 bacterial type strains from the CCUG.</title>
        <authorList>
            <person name="Tunovic T."/>
            <person name="Pineiro-Iglesias B."/>
            <person name="Unosson C."/>
            <person name="Inganas E."/>
            <person name="Ohlen M."/>
            <person name="Cardew S."/>
            <person name="Jensie-Markopoulos S."/>
            <person name="Salva-Serra F."/>
            <person name="Jaen-Luchoro D."/>
            <person name="Karlsson R."/>
            <person name="Svensson-Stadler L."/>
            <person name="Chun J."/>
            <person name="Moore E."/>
        </authorList>
    </citation>
    <scope>NUCLEOTIDE SEQUENCE [LARGE SCALE GENOMIC DNA]</scope>
    <source>
        <strain evidence="2 3">CCUG 53116</strain>
    </source>
</reference>